<dbReference type="EMBL" id="JAEIOS010000010">
    <property type="protein sequence ID" value="MBI8988647.1"/>
    <property type="molecule type" value="Genomic_DNA"/>
</dbReference>
<dbReference type="PANTHER" id="PTHR39192">
    <property type="entry name" value="IRON UPTAKE SYSTEM COMPONENT EFEO"/>
    <property type="match status" value="1"/>
</dbReference>
<dbReference type="CDD" id="cd14656">
    <property type="entry name" value="Imelysin-like_EfeO"/>
    <property type="match status" value="1"/>
</dbReference>
<proteinExistence type="inferred from homology"/>
<sequence>MHRRVIRPTTVLLTTVLWSAAGCSGDDAPEQAASPPPGVFTVAAGPDNCRINADAAQATTGELTFTVRNDGRESTDFTVTGPDGTPVGEVTGIDPERSRKLIVVAAVPGDYVLDCAPDSGSRATSTTITVTGDALPQEDTDPVAAESVARYRDYVAGQLDRSAEAADELREAIRDRDLERARGRFLAARAPYMRVAPAMSATAERLGISVDARRTDLEPGDPWGGMHELEEDLWRPGAGLSDGVSATAAGFRDDIAALAEAIRADSRMTTVDIADHAQDLIDRLSDAGLHGEMDVHSHTELADFQASLDGSQAAIETLVPLIEPESPALLDQLDASYSALQEQLDLFRDGDGFIPFDRVGVRQRRDLSDGLDELTARIGSVQEVVAR</sequence>
<dbReference type="Gene3D" id="1.20.1420.20">
    <property type="entry name" value="M75 peptidase, HXXE motif"/>
    <property type="match status" value="1"/>
</dbReference>
<name>A0A934HXY7_9CORY</name>
<reference evidence="6" key="1">
    <citation type="submission" date="2020-12" db="EMBL/GenBank/DDBJ databases">
        <title>Genome public.</title>
        <authorList>
            <person name="Sun Q."/>
        </authorList>
    </citation>
    <scope>NUCLEOTIDE SEQUENCE</scope>
    <source>
        <strain evidence="6">CCM 8863</strain>
    </source>
</reference>
<evidence type="ECO:0000256" key="3">
    <source>
        <dbReference type="ARBA" id="ARBA00022729"/>
    </source>
</evidence>
<dbReference type="GO" id="GO:0030313">
    <property type="term" value="C:cell envelope"/>
    <property type="evidence" value="ECO:0007669"/>
    <property type="project" value="UniProtKB-SubCell"/>
</dbReference>
<dbReference type="InterPro" id="IPR018976">
    <property type="entry name" value="Imelysin-like"/>
</dbReference>
<feature type="chain" id="PRO_5038451083" evidence="4">
    <location>
        <begin position="21"/>
        <end position="387"/>
    </location>
</feature>
<dbReference type="InterPro" id="IPR050894">
    <property type="entry name" value="EfeM/EfeO_iron_uptake"/>
</dbReference>
<dbReference type="Pfam" id="PF09375">
    <property type="entry name" value="Peptidase_M75"/>
    <property type="match status" value="1"/>
</dbReference>
<evidence type="ECO:0000256" key="4">
    <source>
        <dbReference type="SAM" id="SignalP"/>
    </source>
</evidence>
<evidence type="ECO:0000313" key="6">
    <source>
        <dbReference type="EMBL" id="MBI8988647.1"/>
    </source>
</evidence>
<comment type="caution">
    <text evidence="6">The sequence shown here is derived from an EMBL/GenBank/DDBJ whole genome shotgun (WGS) entry which is preliminary data.</text>
</comment>
<comment type="subcellular location">
    <subcellularLocation>
        <location evidence="1">Cell envelope</location>
    </subcellularLocation>
</comment>
<keyword evidence="3 4" id="KW-0732">Signal</keyword>
<dbReference type="InterPro" id="IPR038352">
    <property type="entry name" value="Imelysin_sf"/>
</dbReference>
<gene>
    <name evidence="6" type="ORF">JDV75_02550</name>
</gene>
<protein>
    <submittedName>
        <fullName evidence="6">EfeM/EfeO family lipoprotein</fullName>
    </submittedName>
</protein>
<comment type="similarity">
    <text evidence="2">Belongs to the EfeM/EfeO family.</text>
</comment>
<evidence type="ECO:0000256" key="1">
    <source>
        <dbReference type="ARBA" id="ARBA00004196"/>
    </source>
</evidence>
<keyword evidence="7" id="KW-1185">Reference proteome</keyword>
<organism evidence="6 7">
    <name type="scientific">Corynebacterium meridianum</name>
    <dbReference type="NCBI Taxonomy" id="2765363"/>
    <lineage>
        <taxon>Bacteria</taxon>
        <taxon>Bacillati</taxon>
        <taxon>Actinomycetota</taxon>
        <taxon>Actinomycetes</taxon>
        <taxon>Mycobacteriales</taxon>
        <taxon>Corynebacteriaceae</taxon>
        <taxon>Corynebacterium</taxon>
    </lineage>
</organism>
<accession>A0A934HXY7</accession>
<feature type="domain" description="Imelysin-like" evidence="5">
    <location>
        <begin position="148"/>
        <end position="374"/>
    </location>
</feature>
<dbReference type="PROSITE" id="PS51257">
    <property type="entry name" value="PROKAR_LIPOPROTEIN"/>
    <property type="match status" value="1"/>
</dbReference>
<dbReference type="InterPro" id="IPR034981">
    <property type="entry name" value="Imelysin-like_EfeO/Algp7"/>
</dbReference>
<evidence type="ECO:0000256" key="2">
    <source>
        <dbReference type="ARBA" id="ARBA00005989"/>
    </source>
</evidence>
<evidence type="ECO:0000259" key="5">
    <source>
        <dbReference type="Pfam" id="PF09375"/>
    </source>
</evidence>
<dbReference type="AlphaFoldDB" id="A0A934HXY7"/>
<dbReference type="Proteomes" id="UP000645966">
    <property type="component" value="Unassembled WGS sequence"/>
</dbReference>
<feature type="signal peptide" evidence="4">
    <location>
        <begin position="1"/>
        <end position="20"/>
    </location>
</feature>
<evidence type="ECO:0000313" key="7">
    <source>
        <dbReference type="Proteomes" id="UP000645966"/>
    </source>
</evidence>
<dbReference type="RefSeq" id="WP_198737701.1">
    <property type="nucleotide sequence ID" value="NZ_JAEIOS010000010.1"/>
</dbReference>
<keyword evidence="6" id="KW-0449">Lipoprotein</keyword>
<dbReference type="PANTHER" id="PTHR39192:SF1">
    <property type="entry name" value="IRON UPTAKE SYSTEM COMPONENT EFEO"/>
    <property type="match status" value="1"/>
</dbReference>